<evidence type="ECO:0000256" key="1">
    <source>
        <dbReference type="ARBA" id="ARBA00004651"/>
    </source>
</evidence>
<evidence type="ECO:0000256" key="3">
    <source>
        <dbReference type="ARBA" id="ARBA00022475"/>
    </source>
</evidence>
<accession>A0A0P1GYA0</accession>
<feature type="transmembrane region" description="Helical" evidence="9">
    <location>
        <begin position="159"/>
        <end position="184"/>
    </location>
</feature>
<evidence type="ECO:0000256" key="9">
    <source>
        <dbReference type="SAM" id="Phobius"/>
    </source>
</evidence>
<feature type="transmembrane region" description="Helical" evidence="9">
    <location>
        <begin position="7"/>
        <end position="24"/>
    </location>
</feature>
<feature type="transmembrane region" description="Helical" evidence="9">
    <location>
        <begin position="215"/>
        <end position="232"/>
    </location>
</feature>
<dbReference type="RefSeq" id="WP_143595928.1">
    <property type="nucleotide sequence ID" value="NZ_CYSE01000011.1"/>
</dbReference>
<name>A0A0P1GYA0_9RHOB</name>
<protein>
    <submittedName>
        <fullName evidence="10">Branched-chain amino acid transporter permease subunit LivH</fullName>
    </submittedName>
</protein>
<dbReference type="AlphaFoldDB" id="A0A0P1GYA0"/>
<dbReference type="InterPro" id="IPR001851">
    <property type="entry name" value="ABC_transp_permease"/>
</dbReference>
<reference evidence="10 11" key="1">
    <citation type="submission" date="2015-09" db="EMBL/GenBank/DDBJ databases">
        <authorList>
            <consortium name="Swine Surveillance"/>
        </authorList>
    </citation>
    <scope>NUCLEOTIDE SEQUENCE [LARGE SCALE GENOMIC DNA]</scope>
    <source>
        <strain evidence="10 11">CECT 7648</strain>
    </source>
</reference>
<gene>
    <name evidence="10" type="ORF">TRN7648_03890</name>
</gene>
<keyword evidence="4 9" id="KW-0812">Transmembrane</keyword>
<feature type="transmembrane region" description="Helical" evidence="9">
    <location>
        <begin position="30"/>
        <end position="53"/>
    </location>
</feature>
<dbReference type="PANTHER" id="PTHR11795:SF451">
    <property type="entry name" value="ABC TRANSPORTER PERMEASE PROTEIN"/>
    <property type="match status" value="1"/>
</dbReference>
<sequence>MQRLLPYLGYLGIMVLAYALFASGKPMKVAGLFLVSGLAVGSLYALGGIGMVVLYRASGVLNLASGAIGALGVMVAWQLQQWGWAQPITWGVAIALAAALSLVYGRLIAPGLAWRAPVVKAVATLGFALVVLGLTAFAWEDDVRKFTLPTDKAAVMILGLRVTVTRLIVVGAAFALVAGIWLYLTKTRTGLQMRALANDRDLSAMIGVNILRVESIAWGIAGVIAGFTGLMFGDLVRLEPVVITFMVIPAVTAAICGRLDNLGLVLMGGLTMGVVESLLTLSPALKSARPVAPFLIAAVVLIVMQRGQRLLFARD</sequence>
<comment type="subcellular location">
    <subcellularLocation>
        <location evidence="1">Cell membrane</location>
        <topology evidence="1">Multi-pass membrane protein</topology>
    </subcellularLocation>
</comment>
<dbReference type="CDD" id="cd06582">
    <property type="entry name" value="TM_PBP1_LivH_like"/>
    <property type="match status" value="1"/>
</dbReference>
<dbReference type="PANTHER" id="PTHR11795">
    <property type="entry name" value="BRANCHED-CHAIN AMINO ACID TRANSPORT SYSTEM PERMEASE PROTEIN LIVH"/>
    <property type="match status" value="1"/>
</dbReference>
<evidence type="ECO:0000313" key="10">
    <source>
        <dbReference type="EMBL" id="CUH82267.1"/>
    </source>
</evidence>
<evidence type="ECO:0000256" key="2">
    <source>
        <dbReference type="ARBA" id="ARBA00022448"/>
    </source>
</evidence>
<feature type="transmembrane region" description="Helical" evidence="9">
    <location>
        <begin position="238"/>
        <end position="255"/>
    </location>
</feature>
<evidence type="ECO:0000256" key="4">
    <source>
        <dbReference type="ARBA" id="ARBA00022692"/>
    </source>
</evidence>
<evidence type="ECO:0000256" key="8">
    <source>
        <dbReference type="ARBA" id="ARBA00037998"/>
    </source>
</evidence>
<dbReference type="GO" id="GO:0005886">
    <property type="term" value="C:plasma membrane"/>
    <property type="evidence" value="ECO:0007669"/>
    <property type="project" value="UniProtKB-SubCell"/>
</dbReference>
<comment type="similarity">
    <text evidence="8">Belongs to the binding-protein-dependent transport system permease family. LivHM subfamily.</text>
</comment>
<keyword evidence="2" id="KW-0813">Transport</keyword>
<dbReference type="GO" id="GO:0022857">
    <property type="term" value="F:transmembrane transporter activity"/>
    <property type="evidence" value="ECO:0007669"/>
    <property type="project" value="InterPro"/>
</dbReference>
<dbReference type="STRING" id="441103.TRN7648_03890"/>
<keyword evidence="3" id="KW-1003">Cell membrane</keyword>
<organism evidence="10 11">
    <name type="scientific">Tropicibacter naphthalenivorans</name>
    <dbReference type="NCBI Taxonomy" id="441103"/>
    <lineage>
        <taxon>Bacteria</taxon>
        <taxon>Pseudomonadati</taxon>
        <taxon>Pseudomonadota</taxon>
        <taxon>Alphaproteobacteria</taxon>
        <taxon>Rhodobacterales</taxon>
        <taxon>Roseobacteraceae</taxon>
        <taxon>Tropicibacter</taxon>
    </lineage>
</organism>
<keyword evidence="5" id="KW-0029">Amino-acid transport</keyword>
<proteinExistence type="inferred from homology"/>
<dbReference type="EMBL" id="CYSE01000011">
    <property type="protein sequence ID" value="CUH82267.1"/>
    <property type="molecule type" value="Genomic_DNA"/>
</dbReference>
<keyword evidence="6 9" id="KW-1133">Transmembrane helix</keyword>
<dbReference type="Proteomes" id="UP000054935">
    <property type="component" value="Unassembled WGS sequence"/>
</dbReference>
<dbReference type="InterPro" id="IPR052157">
    <property type="entry name" value="BCAA_transport_permease"/>
</dbReference>
<evidence type="ECO:0000256" key="7">
    <source>
        <dbReference type="ARBA" id="ARBA00023136"/>
    </source>
</evidence>
<keyword evidence="7 9" id="KW-0472">Membrane</keyword>
<feature type="transmembrane region" description="Helical" evidence="9">
    <location>
        <begin position="287"/>
        <end position="304"/>
    </location>
</feature>
<keyword evidence="11" id="KW-1185">Reference proteome</keyword>
<dbReference type="Pfam" id="PF02653">
    <property type="entry name" value="BPD_transp_2"/>
    <property type="match status" value="1"/>
</dbReference>
<feature type="transmembrane region" description="Helical" evidence="9">
    <location>
        <begin position="262"/>
        <end position="281"/>
    </location>
</feature>
<feature type="transmembrane region" description="Helical" evidence="9">
    <location>
        <begin position="117"/>
        <end position="139"/>
    </location>
</feature>
<evidence type="ECO:0000256" key="5">
    <source>
        <dbReference type="ARBA" id="ARBA00022970"/>
    </source>
</evidence>
<feature type="transmembrane region" description="Helical" evidence="9">
    <location>
        <begin position="60"/>
        <end position="79"/>
    </location>
</feature>
<feature type="transmembrane region" description="Helical" evidence="9">
    <location>
        <begin position="85"/>
        <end position="105"/>
    </location>
</feature>
<dbReference type="OrthoDB" id="27557at2"/>
<dbReference type="GO" id="GO:0006865">
    <property type="term" value="P:amino acid transport"/>
    <property type="evidence" value="ECO:0007669"/>
    <property type="project" value="UniProtKB-KW"/>
</dbReference>
<evidence type="ECO:0000256" key="6">
    <source>
        <dbReference type="ARBA" id="ARBA00022989"/>
    </source>
</evidence>
<evidence type="ECO:0000313" key="11">
    <source>
        <dbReference type="Proteomes" id="UP000054935"/>
    </source>
</evidence>